<protein>
    <submittedName>
        <fullName evidence="1">Uncharacterized protein</fullName>
    </submittedName>
</protein>
<reference evidence="1" key="1">
    <citation type="submission" date="2021-02" db="EMBL/GenBank/DDBJ databases">
        <authorList>
            <person name="Nowell W R."/>
        </authorList>
    </citation>
    <scope>NUCLEOTIDE SEQUENCE</scope>
</reference>
<evidence type="ECO:0000313" key="1">
    <source>
        <dbReference type="EMBL" id="CAF1446945.1"/>
    </source>
</evidence>
<dbReference type="Proteomes" id="UP000663882">
    <property type="component" value="Unassembled WGS sequence"/>
</dbReference>
<sequence>MCIILGVSVSVISCIIWLDAGVKDRIISYAEQKLGAIVNHLEKFQDVTQCQKYIEEQSQNDRLVLIVSGRLGREIVPSIHNLQQVMSIYVYCMNRTDNEQWACKHEKVKAVVVQFDELISRIATDHEIEGTESTRVRERAFREVF</sequence>
<dbReference type="AlphaFoldDB" id="A0A815PBV3"/>
<evidence type="ECO:0000313" key="2">
    <source>
        <dbReference type="Proteomes" id="UP000663882"/>
    </source>
</evidence>
<organism evidence="1 2">
    <name type="scientific">Rotaria sordida</name>
    <dbReference type="NCBI Taxonomy" id="392033"/>
    <lineage>
        <taxon>Eukaryota</taxon>
        <taxon>Metazoa</taxon>
        <taxon>Spiralia</taxon>
        <taxon>Gnathifera</taxon>
        <taxon>Rotifera</taxon>
        <taxon>Eurotatoria</taxon>
        <taxon>Bdelloidea</taxon>
        <taxon>Philodinida</taxon>
        <taxon>Philodinidae</taxon>
        <taxon>Rotaria</taxon>
    </lineage>
</organism>
<name>A0A815PBV3_9BILA</name>
<proteinExistence type="predicted"/>
<gene>
    <name evidence="1" type="ORF">RFH988_LOCUS36584</name>
</gene>
<dbReference type="OrthoDB" id="10013658at2759"/>
<comment type="caution">
    <text evidence="1">The sequence shown here is derived from an EMBL/GenBank/DDBJ whole genome shotgun (WGS) entry which is preliminary data.</text>
</comment>
<accession>A0A815PBV3</accession>
<dbReference type="EMBL" id="CAJNOO010006424">
    <property type="protein sequence ID" value="CAF1446945.1"/>
    <property type="molecule type" value="Genomic_DNA"/>
</dbReference>